<evidence type="ECO:0000313" key="2">
    <source>
        <dbReference type="Proteomes" id="UP000236497"/>
    </source>
</evidence>
<sequence>MDERQQNLKGHKLYINARKTVAITGVNDVLSFDAGEVLLQTEQGMLMIRGSELHVNRLTLEKGEVDIDGKIDSLTYSDAANYGKSGESLLGRLFK</sequence>
<name>A0A0H5SIP1_HERHM</name>
<dbReference type="PIRSF" id="PIRSF011576">
    <property type="entry name" value="YabP"/>
    <property type="match status" value="1"/>
</dbReference>
<dbReference type="RefSeq" id="WP_103203442.1">
    <property type="nucleotide sequence ID" value="NZ_CVTD020000024.1"/>
</dbReference>
<dbReference type="InterPro" id="IPR012504">
    <property type="entry name" value="Spore_YabP"/>
</dbReference>
<protein>
    <recommendedName>
        <fullName evidence="3">Sporulation protein YabP</fullName>
    </recommendedName>
</protein>
<dbReference type="GO" id="GO:0030435">
    <property type="term" value="P:sporulation resulting in formation of a cellular spore"/>
    <property type="evidence" value="ECO:0007669"/>
    <property type="project" value="InterPro"/>
</dbReference>
<dbReference type="InterPro" id="IPR022476">
    <property type="entry name" value="Spore_YabP/YqfC"/>
</dbReference>
<dbReference type="OrthoDB" id="9795125at2"/>
<dbReference type="NCBIfam" id="TIGR02892">
    <property type="entry name" value="spore_yabP"/>
    <property type="match status" value="1"/>
</dbReference>
<reference evidence="1 2" key="1">
    <citation type="submission" date="2015-06" db="EMBL/GenBank/DDBJ databases">
        <authorList>
            <person name="Wibberg Daniel"/>
        </authorList>
    </citation>
    <scope>NUCLEOTIDE SEQUENCE [LARGE SCALE GENOMIC DNA]</scope>
    <source>
        <strain evidence="1 2">T3/55T</strain>
    </source>
</reference>
<dbReference type="EMBL" id="CVTD020000024">
    <property type="protein sequence ID" value="CRZ35354.1"/>
    <property type="molecule type" value="Genomic_DNA"/>
</dbReference>
<dbReference type="Proteomes" id="UP000236497">
    <property type="component" value="Unassembled WGS sequence"/>
</dbReference>
<dbReference type="Pfam" id="PF07873">
    <property type="entry name" value="YabP"/>
    <property type="match status" value="1"/>
</dbReference>
<proteinExistence type="predicted"/>
<organism evidence="1 2">
    <name type="scientific">Herbinix hemicellulosilytica</name>
    <dbReference type="NCBI Taxonomy" id="1564487"/>
    <lineage>
        <taxon>Bacteria</taxon>
        <taxon>Bacillati</taxon>
        <taxon>Bacillota</taxon>
        <taxon>Clostridia</taxon>
        <taxon>Lachnospirales</taxon>
        <taxon>Lachnospiraceae</taxon>
        <taxon>Herbinix</taxon>
    </lineage>
</organism>
<gene>
    <name evidence="1" type="ORF">HHT355_2157</name>
</gene>
<evidence type="ECO:0000313" key="1">
    <source>
        <dbReference type="EMBL" id="CRZ35354.1"/>
    </source>
</evidence>
<dbReference type="InterPro" id="IPR038705">
    <property type="entry name" value="YabP_sf"/>
</dbReference>
<keyword evidence="2" id="KW-1185">Reference proteome</keyword>
<evidence type="ECO:0008006" key="3">
    <source>
        <dbReference type="Google" id="ProtNLM"/>
    </source>
</evidence>
<accession>A0A0H5SIP1</accession>
<dbReference type="AlphaFoldDB" id="A0A0H5SIP1"/>
<dbReference type="Gene3D" id="2.60.40.2000">
    <property type="match status" value="1"/>
</dbReference>